<dbReference type="PANTHER" id="PTHR42800">
    <property type="entry name" value="EXOINULINASE INUD (AFU_ORTHOLOGUE AFUA_5G00480)"/>
    <property type="match status" value="1"/>
</dbReference>
<dbReference type="Pfam" id="PF08244">
    <property type="entry name" value="Glyco_hydro_32C"/>
    <property type="match status" value="1"/>
</dbReference>
<dbReference type="AlphaFoldDB" id="A0A8H4PLN1"/>
<feature type="domain" description="RING-type" evidence="10">
    <location>
        <begin position="557"/>
        <end position="599"/>
    </location>
</feature>
<evidence type="ECO:0000256" key="4">
    <source>
        <dbReference type="ARBA" id="ARBA00022801"/>
    </source>
</evidence>
<dbReference type="GO" id="GO:0004575">
    <property type="term" value="F:sucrose alpha-glucosidase activity"/>
    <property type="evidence" value="ECO:0007669"/>
    <property type="project" value="TreeGrafter"/>
</dbReference>
<dbReference type="SMR" id="A0A8H4PLN1"/>
<feature type="coiled-coil region" evidence="8">
    <location>
        <begin position="673"/>
        <end position="735"/>
    </location>
</feature>
<dbReference type="SMART" id="SM00640">
    <property type="entry name" value="Glyco_32"/>
    <property type="match status" value="1"/>
</dbReference>
<evidence type="ECO:0000313" key="11">
    <source>
        <dbReference type="EMBL" id="KAF4507052.1"/>
    </source>
</evidence>
<dbReference type="InterPro" id="IPR013320">
    <property type="entry name" value="ConA-like_dom_sf"/>
</dbReference>
<evidence type="ECO:0000259" key="10">
    <source>
        <dbReference type="PROSITE" id="PS50089"/>
    </source>
</evidence>
<name>A0A8H4PLN1_9HYPO</name>
<evidence type="ECO:0000256" key="7">
    <source>
        <dbReference type="PROSITE-ProRule" id="PRU00175"/>
    </source>
</evidence>
<dbReference type="GO" id="GO:0005987">
    <property type="term" value="P:sucrose catabolic process"/>
    <property type="evidence" value="ECO:0007669"/>
    <property type="project" value="TreeGrafter"/>
</dbReference>
<proteinExistence type="inferred from homology"/>
<keyword evidence="2" id="KW-0479">Metal-binding</keyword>
<keyword evidence="8" id="KW-0175">Coiled coil</keyword>
<reference evidence="11 12" key="1">
    <citation type="journal article" date="2020" name="Genome Biol. Evol.">
        <title>A new high-quality draft genome assembly of the Chinese cordyceps Ophiocordyceps sinensis.</title>
        <authorList>
            <person name="Shu R."/>
            <person name="Zhang J."/>
            <person name="Meng Q."/>
            <person name="Zhang H."/>
            <person name="Zhou G."/>
            <person name="Li M."/>
            <person name="Wu P."/>
            <person name="Zhao Y."/>
            <person name="Chen C."/>
            <person name="Qin Q."/>
        </authorList>
    </citation>
    <scope>NUCLEOTIDE SEQUENCE [LARGE SCALE GENOMIC DNA]</scope>
    <source>
        <strain evidence="11 12">IOZ07</strain>
    </source>
</reference>
<dbReference type="PROSITE" id="PS00518">
    <property type="entry name" value="ZF_RING_1"/>
    <property type="match status" value="1"/>
</dbReference>
<dbReference type="InterPro" id="IPR001362">
    <property type="entry name" value="Glyco_hydro_32"/>
</dbReference>
<dbReference type="CDD" id="cd18622">
    <property type="entry name" value="GH32_Inu-like"/>
    <property type="match status" value="1"/>
</dbReference>
<gene>
    <name evidence="11" type="ORF">G6O67_005727</name>
</gene>
<dbReference type="OrthoDB" id="202537at2759"/>
<keyword evidence="4" id="KW-0378">Hydrolase</keyword>
<accession>A0A8H4PLN1</accession>
<dbReference type="SUPFAM" id="SSF49899">
    <property type="entry name" value="Concanavalin A-like lectins/glucanases"/>
    <property type="match status" value="1"/>
</dbReference>
<evidence type="ECO:0000256" key="9">
    <source>
        <dbReference type="SAM" id="SignalP"/>
    </source>
</evidence>
<keyword evidence="9" id="KW-0732">Signal</keyword>
<evidence type="ECO:0000256" key="2">
    <source>
        <dbReference type="ARBA" id="ARBA00022723"/>
    </source>
</evidence>
<dbReference type="GO" id="GO:0000324">
    <property type="term" value="C:fungal-type vacuole"/>
    <property type="evidence" value="ECO:0007669"/>
    <property type="project" value="TreeGrafter"/>
</dbReference>
<dbReference type="PROSITE" id="PS50089">
    <property type="entry name" value="ZF_RING_2"/>
    <property type="match status" value="1"/>
</dbReference>
<dbReference type="InterPro" id="IPR013189">
    <property type="entry name" value="Glyco_hydro_32_C"/>
</dbReference>
<keyword evidence="12" id="KW-1185">Reference proteome</keyword>
<evidence type="ECO:0000256" key="1">
    <source>
        <dbReference type="ARBA" id="ARBA00009902"/>
    </source>
</evidence>
<dbReference type="Proteomes" id="UP000557566">
    <property type="component" value="Unassembled WGS sequence"/>
</dbReference>
<dbReference type="InterPro" id="IPR001841">
    <property type="entry name" value="Znf_RING"/>
</dbReference>
<dbReference type="SUPFAM" id="SSF57850">
    <property type="entry name" value="RING/U-box"/>
    <property type="match status" value="1"/>
</dbReference>
<organism evidence="11 12">
    <name type="scientific">Ophiocordyceps sinensis</name>
    <dbReference type="NCBI Taxonomy" id="72228"/>
    <lineage>
        <taxon>Eukaryota</taxon>
        <taxon>Fungi</taxon>
        <taxon>Dikarya</taxon>
        <taxon>Ascomycota</taxon>
        <taxon>Pezizomycotina</taxon>
        <taxon>Sordariomycetes</taxon>
        <taxon>Hypocreomycetidae</taxon>
        <taxon>Hypocreales</taxon>
        <taxon>Ophiocordycipitaceae</taxon>
        <taxon>Ophiocordyceps</taxon>
    </lineage>
</organism>
<dbReference type="GO" id="GO:0008270">
    <property type="term" value="F:zinc ion binding"/>
    <property type="evidence" value="ECO:0007669"/>
    <property type="project" value="UniProtKB-KW"/>
</dbReference>
<dbReference type="EMBL" id="JAAVMX010000006">
    <property type="protein sequence ID" value="KAF4507052.1"/>
    <property type="molecule type" value="Genomic_DNA"/>
</dbReference>
<evidence type="ECO:0000256" key="5">
    <source>
        <dbReference type="ARBA" id="ARBA00022833"/>
    </source>
</evidence>
<evidence type="ECO:0000256" key="3">
    <source>
        <dbReference type="ARBA" id="ARBA00022771"/>
    </source>
</evidence>
<dbReference type="PANTHER" id="PTHR42800:SF2">
    <property type="entry name" value="INVERTASE-RELATED"/>
    <property type="match status" value="1"/>
</dbReference>
<dbReference type="Pfam" id="PF00251">
    <property type="entry name" value="Glyco_hydro_32N"/>
    <property type="match status" value="1"/>
</dbReference>
<sequence length="815" mass="90570">MARSILATAVALTQLARLCLATDSAAALHDDHGVKQKALAPAPVPGDYSGPYRPQVHFSAPRNFLNDPNGLFRDDGGTWHLYYQYNPTGLRAGNQHWGHATSRDLYHWVNQPIALSPPRQDVLVYSGSAVVDRNNTSGFFPDQDNGVVAIYTLAAPDIQSQAIAYSRDGGYSFTPYQGNPVIPGNSSQFRDSKVIWYEDHWVMTVAYPIDFAVGIFTSPNLIDWTPVSNFSHHGPIGLWECPNLVRVPYVDENGARRDHMWLMVVSVNHGGPWGGSMTQYYPGTFDGTHFRAVDSASRIIDFGKDSYAGQFFYDVTDEDPVFLAWASNLQYTEAVPTDRERWRGEMTLPRRTCLTRHPRVGWKLVFEPYDLSPVMGGVLKSIDDLTNDTLTIDFADVASNALYWEANVTGLPEGALPATASINFTFSTPTTGESLRGGFLLGVESFFLDRGGARGFDNVFFTDKFSVNSPRSGDSWSLRGVFDRSIIEVFLDRGIDSATTIFFAEQPLTKMVLATSALPRGARVSVRIHALRNLGLDTSPPSPINMEHALTCNNLKCRKELGDRALVTTCSHIFCLECVRRLGLSTPDNNTRGVSCPACPACNSQLAKPDDAVIANLNPSEDYKTSILSGLSPNVIMECAGRALSFWAYQTTQQISYQQYLCKTLAEKYSNLKLRLDQTAKDANIELERLRQKLDSSAAEHDRMRRKNEELAQAYRDKSRKLLQTQELYDKAKRKAEMGHIQRAASDAVDSTLLADPQSQRATGAFNGYHPQQDPGYRNAFATYGHGNRLDASAVPSGFFKSNFRHVEERWPGQD</sequence>
<dbReference type="Gene3D" id="2.60.120.560">
    <property type="entry name" value="Exo-inulinase, domain 1"/>
    <property type="match status" value="1"/>
</dbReference>
<keyword evidence="5" id="KW-0862">Zinc</keyword>
<dbReference type="SUPFAM" id="SSF75005">
    <property type="entry name" value="Arabinanase/levansucrase/invertase"/>
    <property type="match status" value="1"/>
</dbReference>
<evidence type="ECO:0000313" key="12">
    <source>
        <dbReference type="Proteomes" id="UP000557566"/>
    </source>
</evidence>
<evidence type="ECO:0000256" key="8">
    <source>
        <dbReference type="SAM" id="Coils"/>
    </source>
</evidence>
<dbReference type="InterPro" id="IPR017907">
    <property type="entry name" value="Znf_RING_CS"/>
</dbReference>
<protein>
    <recommendedName>
        <fullName evidence="10">RING-type domain-containing protein</fullName>
    </recommendedName>
</protein>
<evidence type="ECO:0000256" key="6">
    <source>
        <dbReference type="ARBA" id="ARBA00023295"/>
    </source>
</evidence>
<comment type="caution">
    <text evidence="11">The sequence shown here is derived from an EMBL/GenBank/DDBJ whole genome shotgun (WGS) entry which is preliminary data.</text>
</comment>
<dbReference type="InterPro" id="IPR013083">
    <property type="entry name" value="Znf_RING/FYVE/PHD"/>
</dbReference>
<dbReference type="InterPro" id="IPR023296">
    <property type="entry name" value="Glyco_hydro_beta-prop_sf"/>
</dbReference>
<feature type="signal peptide" evidence="9">
    <location>
        <begin position="1"/>
        <end position="21"/>
    </location>
</feature>
<feature type="chain" id="PRO_5034338504" description="RING-type domain-containing protein" evidence="9">
    <location>
        <begin position="22"/>
        <end position="815"/>
    </location>
</feature>
<dbReference type="Gene3D" id="2.115.10.20">
    <property type="entry name" value="Glycosyl hydrolase domain, family 43"/>
    <property type="match status" value="1"/>
</dbReference>
<keyword evidence="3 7" id="KW-0863">Zinc-finger</keyword>
<keyword evidence="6" id="KW-0326">Glycosidase</keyword>
<comment type="similarity">
    <text evidence="1">Belongs to the glycosyl hydrolase 32 family.</text>
</comment>
<dbReference type="Gene3D" id="3.30.40.10">
    <property type="entry name" value="Zinc/RING finger domain, C3HC4 (zinc finger)"/>
    <property type="match status" value="1"/>
</dbReference>
<dbReference type="InterPro" id="IPR013148">
    <property type="entry name" value="Glyco_hydro_32_N"/>
</dbReference>